<dbReference type="AlphaFoldDB" id="H3GU06"/>
<protein>
    <submittedName>
        <fullName evidence="1">Uncharacterized protein</fullName>
    </submittedName>
</protein>
<organism evidence="1 2">
    <name type="scientific">Phytophthora ramorum</name>
    <name type="common">Sudden oak death agent</name>
    <dbReference type="NCBI Taxonomy" id="164328"/>
    <lineage>
        <taxon>Eukaryota</taxon>
        <taxon>Sar</taxon>
        <taxon>Stramenopiles</taxon>
        <taxon>Oomycota</taxon>
        <taxon>Peronosporomycetes</taxon>
        <taxon>Peronosporales</taxon>
        <taxon>Peronosporaceae</taxon>
        <taxon>Phytophthora</taxon>
    </lineage>
</organism>
<dbReference type="EnsemblProtists" id="Phyra80667">
    <property type="protein sequence ID" value="Phyra80667"/>
    <property type="gene ID" value="Phyra80667"/>
</dbReference>
<evidence type="ECO:0000313" key="2">
    <source>
        <dbReference type="Proteomes" id="UP000005238"/>
    </source>
</evidence>
<dbReference type="eggNOG" id="ENOG502RGND">
    <property type="taxonomic scope" value="Eukaryota"/>
</dbReference>
<dbReference type="OrthoDB" id="100192at2759"/>
<reference evidence="1" key="2">
    <citation type="submission" date="2015-06" db="UniProtKB">
        <authorList>
            <consortium name="EnsemblProtists"/>
        </authorList>
    </citation>
    <scope>IDENTIFICATION</scope>
    <source>
        <strain evidence="1">Pr102</strain>
    </source>
</reference>
<dbReference type="GeneID" id="94217313"/>
<dbReference type="Proteomes" id="UP000005238">
    <property type="component" value="Unassembled WGS sequence"/>
</dbReference>
<dbReference type="VEuPathDB" id="FungiDB:KRP23_11069"/>
<accession>H3GU06</accession>
<sequence>MISFSSAPIRAIRLNAVLDDDLEHDSTPIPTNYGLFNVTLGPVTRGASNANTLEVTAIGQWLGIKEEAKGVWEGSSVGLSGLAYTSFKEELIDMRINLAAAGFPLDEIELSFDMCIVGIPRDEDGLWDANEGIMDDLWGHGVCMSYHTQGRTRLGCLKAKEFGFVLCPAGNRS</sequence>
<dbReference type="EMBL" id="DS566048">
    <property type="status" value="NOT_ANNOTATED_CDS"/>
    <property type="molecule type" value="Genomic_DNA"/>
</dbReference>
<evidence type="ECO:0000313" key="1">
    <source>
        <dbReference type="EnsemblProtists" id="Phyra80667"/>
    </source>
</evidence>
<dbReference type="InParanoid" id="H3GU06"/>
<dbReference type="VEuPathDB" id="FungiDB:KRP22_11699"/>
<reference evidence="2" key="1">
    <citation type="journal article" date="2006" name="Science">
        <title>Phytophthora genome sequences uncover evolutionary origins and mechanisms of pathogenesis.</title>
        <authorList>
            <person name="Tyler B.M."/>
            <person name="Tripathy S."/>
            <person name="Zhang X."/>
            <person name="Dehal P."/>
            <person name="Jiang R.H."/>
            <person name="Aerts A."/>
            <person name="Arredondo F.D."/>
            <person name="Baxter L."/>
            <person name="Bensasson D."/>
            <person name="Beynon J.L."/>
            <person name="Chapman J."/>
            <person name="Damasceno C.M."/>
            <person name="Dorrance A.E."/>
            <person name="Dou D."/>
            <person name="Dickerman A.W."/>
            <person name="Dubchak I.L."/>
            <person name="Garbelotto M."/>
            <person name="Gijzen M."/>
            <person name="Gordon S.G."/>
            <person name="Govers F."/>
            <person name="Grunwald N.J."/>
            <person name="Huang W."/>
            <person name="Ivors K.L."/>
            <person name="Jones R.W."/>
            <person name="Kamoun S."/>
            <person name="Krampis K."/>
            <person name="Lamour K.H."/>
            <person name="Lee M.K."/>
            <person name="McDonald W.H."/>
            <person name="Medina M."/>
            <person name="Meijer H.J."/>
            <person name="Nordberg E.K."/>
            <person name="Maclean D.J."/>
            <person name="Ospina-Giraldo M.D."/>
            <person name="Morris P.F."/>
            <person name="Phuntumart V."/>
            <person name="Putnam N.H."/>
            <person name="Rash S."/>
            <person name="Rose J.K."/>
            <person name="Sakihama Y."/>
            <person name="Salamov A.A."/>
            <person name="Savidor A."/>
            <person name="Scheuring C.F."/>
            <person name="Smith B.M."/>
            <person name="Sobral B.W."/>
            <person name="Terry A."/>
            <person name="Torto-Alalibo T.A."/>
            <person name="Win J."/>
            <person name="Xu Z."/>
            <person name="Zhang H."/>
            <person name="Grigoriev I.V."/>
            <person name="Rokhsar D.S."/>
            <person name="Boore J.L."/>
        </authorList>
    </citation>
    <scope>NUCLEOTIDE SEQUENCE [LARGE SCALE GENOMIC DNA]</scope>
    <source>
        <strain evidence="2">Pr102</strain>
    </source>
</reference>
<keyword evidence="2" id="KW-1185">Reference proteome</keyword>
<dbReference type="OMA" id="IDMRINL"/>
<name>H3GU06_PHYRM</name>
<proteinExistence type="predicted"/>
<dbReference type="HOGENOM" id="CLU_1550593_0_0_1"/>
<dbReference type="RefSeq" id="XP_067740880.1">
    <property type="nucleotide sequence ID" value="XM_067881584.1"/>
</dbReference>